<dbReference type="OrthoDB" id="4824992at2"/>
<keyword evidence="2" id="KW-0472">Membrane</keyword>
<dbReference type="AlphaFoldDB" id="A0A511JJF4"/>
<proteinExistence type="predicted"/>
<dbReference type="EMBL" id="BJWH01000007">
    <property type="protein sequence ID" value="GEL98137.1"/>
    <property type="molecule type" value="Genomic_DNA"/>
</dbReference>
<evidence type="ECO:0000256" key="2">
    <source>
        <dbReference type="SAM" id="Phobius"/>
    </source>
</evidence>
<name>A0A511JJF4_9CELL</name>
<keyword evidence="2" id="KW-0812">Transmembrane</keyword>
<gene>
    <name evidence="3" type="ORF">CTE05_16840</name>
</gene>
<evidence type="ECO:0000313" key="4">
    <source>
        <dbReference type="Proteomes" id="UP000321049"/>
    </source>
</evidence>
<protein>
    <submittedName>
        <fullName evidence="3">Uncharacterized protein</fullName>
    </submittedName>
</protein>
<evidence type="ECO:0000256" key="1">
    <source>
        <dbReference type="SAM" id="MobiDB-lite"/>
    </source>
</evidence>
<dbReference type="RefSeq" id="WP_146845682.1">
    <property type="nucleotide sequence ID" value="NZ_BJWH01000007.1"/>
</dbReference>
<comment type="caution">
    <text evidence="3">The sequence shown here is derived from an EMBL/GenBank/DDBJ whole genome shotgun (WGS) entry which is preliminary data.</text>
</comment>
<keyword evidence="4" id="KW-1185">Reference proteome</keyword>
<organism evidence="3 4">
    <name type="scientific">Cellulomonas terrae</name>
    <dbReference type="NCBI Taxonomy" id="311234"/>
    <lineage>
        <taxon>Bacteria</taxon>
        <taxon>Bacillati</taxon>
        <taxon>Actinomycetota</taxon>
        <taxon>Actinomycetes</taxon>
        <taxon>Micrococcales</taxon>
        <taxon>Cellulomonadaceae</taxon>
        <taxon>Cellulomonas</taxon>
    </lineage>
</organism>
<reference evidence="3 4" key="1">
    <citation type="submission" date="2019-07" db="EMBL/GenBank/DDBJ databases">
        <title>Whole genome shotgun sequence of Cellulomonas terrae NBRC 100819.</title>
        <authorList>
            <person name="Hosoyama A."/>
            <person name="Uohara A."/>
            <person name="Ohji S."/>
            <person name="Ichikawa N."/>
        </authorList>
    </citation>
    <scope>NUCLEOTIDE SEQUENCE [LARGE SCALE GENOMIC DNA]</scope>
    <source>
        <strain evidence="3 4">NBRC 100819</strain>
    </source>
</reference>
<accession>A0A511JJF4</accession>
<feature type="region of interest" description="Disordered" evidence="1">
    <location>
        <begin position="246"/>
        <end position="270"/>
    </location>
</feature>
<keyword evidence="2" id="KW-1133">Transmembrane helix</keyword>
<feature type="transmembrane region" description="Helical" evidence="2">
    <location>
        <begin position="46"/>
        <end position="65"/>
    </location>
</feature>
<sequence>MTLTTEEQFAAQLRSSIRLDDLHSDVQPEHVLVTSRRAQRRRGLRTSAVALCGVLAVGFAAPVLVQEVRRSTLVEPATQPEDFEVVVDTTNGTITLPWDRYFLSESEQAEVSRASALAMRACAAEHGYDIPEQSTGGDIPYDRRYGIWWMPQVEVFGYNVPSTPAMSAWQAAGGDQVSTTDQQMAILEDCNATPDVQQFWPKTQLSISGEIPNFEQQVFESEAGRAVFDDWEECLIGHGLRRHPQRGPWAVTDGKRNSGDTPAEYGEPLGTDSAVIDAQCKADVDYIERLAQLQANLQAPYIAAHRGELTAMRATLEESLRRARTYVAEHG</sequence>
<evidence type="ECO:0000313" key="3">
    <source>
        <dbReference type="EMBL" id="GEL98137.1"/>
    </source>
</evidence>
<dbReference type="Proteomes" id="UP000321049">
    <property type="component" value="Unassembled WGS sequence"/>
</dbReference>